<accession>A0ABS2E685</accession>
<reference evidence="1 2" key="1">
    <citation type="journal article" date="2021" name="Sci. Rep.">
        <title>The distribution of antibiotic resistance genes in chicken gut microbiota commensals.</title>
        <authorList>
            <person name="Juricova H."/>
            <person name="Matiasovicova J."/>
            <person name="Kubasova T."/>
            <person name="Cejkova D."/>
            <person name="Rychlik I."/>
        </authorList>
    </citation>
    <scope>NUCLEOTIDE SEQUENCE [LARGE SCALE GENOMIC DNA]</scope>
    <source>
        <strain evidence="1 2">An773</strain>
    </source>
</reference>
<dbReference type="RefSeq" id="WP_147581206.1">
    <property type="nucleotide sequence ID" value="NZ_JACLYY010000002.1"/>
</dbReference>
<evidence type="ECO:0000313" key="2">
    <source>
        <dbReference type="Proteomes" id="UP000716906"/>
    </source>
</evidence>
<dbReference type="EMBL" id="JACLYY010000002">
    <property type="protein sequence ID" value="MBM6737147.1"/>
    <property type="molecule type" value="Genomic_DNA"/>
</dbReference>
<sequence>MMNEIYLLAVRIEKQLSACTELICEGMVTRLKPLNRNYRETGISIYPYFAPEWDTGKSERNREYLLNTEFANHIMIRAEDESPFEIAMHYWNDTGLLRRAEQGWSLKIAITPVHDSLTLKTREEELEEGTVLCVEGVEDEEKVEERIQRIFATLFTGEYSIIIFPEAVGTAKVEEKIKETMRFHPEYCTFVLLPTYCENGDNILTVLGPGGLEVLRTKKGTPFILQEDTGILKREKLNYTNVLNILVTRELGNVAFPVCAELVDPACYDVLCRVGRADTILCPSYSPGIGAFEKTLMKGIAAMMMGVWVNTCSARYVSRSGNVSDVVGMVQIPDGGPEGETLHRIRRECSGKCRESGCFFEIVITCEEKTFRVQSKMYDVYRMGGVS</sequence>
<name>A0ABS2E685_9FIRM</name>
<evidence type="ECO:0000313" key="1">
    <source>
        <dbReference type="EMBL" id="MBM6737147.1"/>
    </source>
</evidence>
<keyword evidence="2" id="KW-1185">Reference proteome</keyword>
<organism evidence="1 2">
    <name type="scientific">Faecalicatena fissicatena</name>
    <dbReference type="NCBI Taxonomy" id="290055"/>
    <lineage>
        <taxon>Bacteria</taxon>
        <taxon>Bacillati</taxon>
        <taxon>Bacillota</taxon>
        <taxon>Clostridia</taxon>
        <taxon>Lachnospirales</taxon>
        <taxon>Lachnospiraceae</taxon>
        <taxon>Faecalicatena</taxon>
    </lineage>
</organism>
<protein>
    <submittedName>
        <fullName evidence="1">Uncharacterized protein</fullName>
    </submittedName>
</protein>
<dbReference type="InterPro" id="IPR036526">
    <property type="entry name" value="C-N_Hydrolase_sf"/>
</dbReference>
<dbReference type="SUPFAM" id="SSF56317">
    <property type="entry name" value="Carbon-nitrogen hydrolase"/>
    <property type="match status" value="1"/>
</dbReference>
<proteinExistence type="predicted"/>
<dbReference type="Proteomes" id="UP000716906">
    <property type="component" value="Unassembled WGS sequence"/>
</dbReference>
<comment type="caution">
    <text evidence="1">The sequence shown here is derived from an EMBL/GenBank/DDBJ whole genome shotgun (WGS) entry which is preliminary data.</text>
</comment>
<gene>
    <name evidence="1" type="ORF">H7U36_03370</name>
</gene>